<dbReference type="VEuPathDB" id="PlasmoDB:PGAL8A_00314700"/>
<sequence>MSKSFAILIFFFFFSFKLTYTLKKENSLIKNENSRFIQINRDMNEPPFSVINVYYTESLLNEDLINEIENNRKMEKDKIRKYFRRNLITNNYFTEYSKKQKEQMESLI</sequence>
<dbReference type="GeneID" id="39731680"/>
<feature type="signal peptide" evidence="1">
    <location>
        <begin position="1"/>
        <end position="21"/>
    </location>
</feature>
<protein>
    <submittedName>
        <fullName evidence="2">Uncharacterized protein</fullName>
    </submittedName>
</protein>
<name>A0A1J1GTS9_PLAGA</name>
<organism evidence="2 3">
    <name type="scientific">Plasmodium gallinaceum</name>
    <dbReference type="NCBI Taxonomy" id="5849"/>
    <lineage>
        <taxon>Eukaryota</taxon>
        <taxon>Sar</taxon>
        <taxon>Alveolata</taxon>
        <taxon>Apicomplexa</taxon>
        <taxon>Aconoidasida</taxon>
        <taxon>Haemosporida</taxon>
        <taxon>Plasmodiidae</taxon>
        <taxon>Plasmodium</taxon>
        <taxon>Plasmodium (Haemamoeba)</taxon>
    </lineage>
</organism>
<evidence type="ECO:0000313" key="3">
    <source>
        <dbReference type="Proteomes" id="UP000220797"/>
    </source>
</evidence>
<keyword evidence="3" id="KW-1185">Reference proteome</keyword>
<proteinExistence type="predicted"/>
<feature type="non-terminal residue" evidence="2">
    <location>
        <position position="108"/>
    </location>
</feature>
<evidence type="ECO:0000313" key="2">
    <source>
        <dbReference type="EMBL" id="CRG95934.1"/>
    </source>
</evidence>
<feature type="chain" id="PRO_5013334883" evidence="1">
    <location>
        <begin position="22"/>
        <end position="108"/>
    </location>
</feature>
<keyword evidence="1" id="KW-0732">Signal</keyword>
<evidence type="ECO:0000256" key="1">
    <source>
        <dbReference type="SAM" id="SignalP"/>
    </source>
</evidence>
<dbReference type="Proteomes" id="UP000220797">
    <property type="component" value="Unassembled WGS sequence"/>
</dbReference>
<dbReference type="EMBL" id="CVMV01000045">
    <property type="protein sequence ID" value="CRG95934.1"/>
    <property type="molecule type" value="Genomic_DNA"/>
</dbReference>
<comment type="caution">
    <text evidence="2">The sequence shown here is derived from an EMBL/GenBank/DDBJ whole genome shotgun (WGS) entry which is preliminary data.</text>
</comment>
<dbReference type="OrthoDB" id="369669at2759"/>
<dbReference type="AlphaFoldDB" id="A0A1J1GTS9"/>
<accession>A0A1J1GTS9</accession>
<dbReference type="RefSeq" id="XP_028528742.1">
    <property type="nucleotide sequence ID" value="XM_028672161.1"/>
</dbReference>
<gene>
    <name evidence="2" type="ORF">PGAL8A_00314700</name>
</gene>
<dbReference type="OMA" id="GNKYFMD"/>
<reference evidence="2" key="1">
    <citation type="submission" date="2015-04" db="EMBL/GenBank/DDBJ databases">
        <authorList>
            <consortium name="Pathogen Informatics"/>
        </authorList>
    </citation>
    <scope>NUCLEOTIDE SEQUENCE [LARGE SCALE GENOMIC DNA]</scope>
    <source>
        <strain evidence="2">8A</strain>
    </source>
</reference>